<feature type="transmembrane region" description="Helical" evidence="1">
    <location>
        <begin position="6"/>
        <end position="26"/>
    </location>
</feature>
<organism evidence="2 3">
    <name type="scientific">Aquabacterium commune</name>
    <dbReference type="NCBI Taxonomy" id="70586"/>
    <lineage>
        <taxon>Bacteria</taxon>
        <taxon>Pseudomonadati</taxon>
        <taxon>Pseudomonadota</taxon>
        <taxon>Betaproteobacteria</taxon>
        <taxon>Burkholderiales</taxon>
        <taxon>Aquabacterium</taxon>
    </lineage>
</organism>
<dbReference type="Pfam" id="PF05545">
    <property type="entry name" value="FixQ"/>
    <property type="match status" value="1"/>
</dbReference>
<dbReference type="OrthoDB" id="8604580at2"/>
<keyword evidence="1" id="KW-1133">Transmembrane helix</keyword>
<gene>
    <name evidence="2" type="ORF">EV672_103325</name>
</gene>
<keyword evidence="1" id="KW-0472">Membrane</keyword>
<evidence type="ECO:0000313" key="3">
    <source>
        <dbReference type="Proteomes" id="UP000294593"/>
    </source>
</evidence>
<name>A0A4R6REQ6_9BURK</name>
<evidence type="ECO:0000313" key="2">
    <source>
        <dbReference type="EMBL" id="TDP84753.1"/>
    </source>
</evidence>
<sequence>MDMILVRSIFTLVCLCVFVGIVAWAFKRGNKAQFEEAGRLPLSED</sequence>
<accession>A0A4R6REQ6</accession>
<protein>
    <submittedName>
        <fullName evidence="2">Cytochrome c oxidase cbb3-type subunit 4</fullName>
    </submittedName>
</protein>
<dbReference type="AlphaFoldDB" id="A0A4R6REQ6"/>
<evidence type="ECO:0000256" key="1">
    <source>
        <dbReference type="SAM" id="Phobius"/>
    </source>
</evidence>
<dbReference type="Proteomes" id="UP000294593">
    <property type="component" value="Unassembled WGS sequence"/>
</dbReference>
<keyword evidence="1" id="KW-0812">Transmembrane</keyword>
<keyword evidence="3" id="KW-1185">Reference proteome</keyword>
<dbReference type="RefSeq" id="WP_133607982.1">
    <property type="nucleotide sequence ID" value="NZ_SNXW01000003.1"/>
</dbReference>
<comment type="caution">
    <text evidence="2">The sequence shown here is derived from an EMBL/GenBank/DDBJ whole genome shotgun (WGS) entry which is preliminary data.</text>
</comment>
<reference evidence="2 3" key="1">
    <citation type="submission" date="2019-03" db="EMBL/GenBank/DDBJ databases">
        <title>Genomic Encyclopedia of Type Strains, Phase IV (KMG-IV): sequencing the most valuable type-strain genomes for metagenomic binning, comparative biology and taxonomic classification.</title>
        <authorList>
            <person name="Goeker M."/>
        </authorList>
    </citation>
    <scope>NUCLEOTIDE SEQUENCE [LARGE SCALE GENOMIC DNA]</scope>
    <source>
        <strain evidence="2 3">DSM 11901</strain>
    </source>
</reference>
<proteinExistence type="predicted"/>
<dbReference type="InterPro" id="IPR008621">
    <property type="entry name" value="Cbb3-typ_cyt_oxidase_comp"/>
</dbReference>
<dbReference type="EMBL" id="SNXW01000003">
    <property type="protein sequence ID" value="TDP84753.1"/>
    <property type="molecule type" value="Genomic_DNA"/>
</dbReference>